<dbReference type="RefSeq" id="WP_131167355.1">
    <property type="nucleotide sequence ID" value="NZ_CANLBI010000004.1"/>
</dbReference>
<evidence type="ECO:0000313" key="1">
    <source>
        <dbReference type="EMBL" id="TBT86570.1"/>
    </source>
</evidence>
<dbReference type="Proteomes" id="UP000292373">
    <property type="component" value="Unassembled WGS sequence"/>
</dbReference>
<dbReference type="EMBL" id="SDMQ01000003">
    <property type="protein sequence ID" value="TBT86570.1"/>
    <property type="molecule type" value="Genomic_DNA"/>
</dbReference>
<dbReference type="OrthoDB" id="3731319at2"/>
<proteinExistence type="predicted"/>
<accession>A0A4Q9KF54</accession>
<name>A0A4Q9KF54_9ACTN</name>
<dbReference type="Pfam" id="PF13822">
    <property type="entry name" value="ACC_epsilon"/>
    <property type="match status" value="1"/>
</dbReference>
<dbReference type="InterPro" id="IPR032716">
    <property type="entry name" value="ACC_epsilon"/>
</dbReference>
<organism evidence="1 2">
    <name type="scientific">Propioniciclava sinopodophylli</name>
    <dbReference type="NCBI Taxonomy" id="1837344"/>
    <lineage>
        <taxon>Bacteria</taxon>
        <taxon>Bacillati</taxon>
        <taxon>Actinomycetota</taxon>
        <taxon>Actinomycetes</taxon>
        <taxon>Propionibacteriales</taxon>
        <taxon>Propionibacteriaceae</taxon>
        <taxon>Propioniciclava</taxon>
    </lineage>
</organism>
<gene>
    <name evidence="1" type="ORF">ET989_04460</name>
</gene>
<keyword evidence="2" id="KW-1185">Reference proteome</keyword>
<protein>
    <submittedName>
        <fullName evidence="1">Acyl-CoA carboxylase subunit epsilon</fullName>
    </submittedName>
</protein>
<comment type="caution">
    <text evidence="1">The sequence shown here is derived from an EMBL/GenBank/DDBJ whole genome shotgun (WGS) entry which is preliminary data.</text>
</comment>
<sequence>MTGAEQLTEQGPLFTVESGNLTDEELAALTAVIAVVRRGRGRPHAPVNSAIAGGWRSHWHLVRHAVLQGHGAWRSTARR</sequence>
<evidence type="ECO:0000313" key="2">
    <source>
        <dbReference type="Proteomes" id="UP000292373"/>
    </source>
</evidence>
<dbReference type="GO" id="GO:0003989">
    <property type="term" value="F:acetyl-CoA carboxylase activity"/>
    <property type="evidence" value="ECO:0007669"/>
    <property type="project" value="InterPro"/>
</dbReference>
<reference evidence="1 2" key="1">
    <citation type="submission" date="2019-01" db="EMBL/GenBank/DDBJ databases">
        <title>Lactibacter flavus gen. nov., sp. nov., a novel bacterium of the family Propionibacteriaceae isolated from raw milk and dairy products.</title>
        <authorList>
            <person name="Huptas C."/>
            <person name="Wenning M."/>
            <person name="Breitenwieser F."/>
            <person name="Doll E."/>
            <person name="Von Neubeck M."/>
            <person name="Busse H.-J."/>
            <person name="Scherer S."/>
        </authorList>
    </citation>
    <scope>NUCLEOTIDE SEQUENCE [LARGE SCALE GENOMIC DNA]</scope>
    <source>
        <strain evidence="1 2">KCTC 33808</strain>
    </source>
</reference>
<dbReference type="GO" id="GO:0004658">
    <property type="term" value="F:propionyl-CoA carboxylase activity"/>
    <property type="evidence" value="ECO:0007669"/>
    <property type="project" value="InterPro"/>
</dbReference>
<dbReference type="AlphaFoldDB" id="A0A4Q9KF54"/>